<dbReference type="RefSeq" id="XP_028542018.1">
    <property type="nucleotide sequence ID" value="XM_028686217.1"/>
</dbReference>
<gene>
    <name evidence="2" type="ORF">PGO_040290</name>
</gene>
<keyword evidence="1" id="KW-0812">Transmembrane</keyword>
<evidence type="ECO:0000313" key="3">
    <source>
        <dbReference type="Proteomes" id="UP000195521"/>
    </source>
</evidence>
<evidence type="ECO:0000313" key="2">
    <source>
        <dbReference type="EMBL" id="GAW79429.1"/>
    </source>
</evidence>
<name>A0A1Y1JA89_PLAGO</name>
<dbReference type="OrthoDB" id="372615at2759"/>
<comment type="caution">
    <text evidence="2">The sequence shown here is derived from an EMBL/GenBank/DDBJ whole genome shotgun (WGS) entry which is preliminary data.</text>
</comment>
<keyword evidence="1" id="KW-1133">Transmembrane helix</keyword>
<keyword evidence="1" id="KW-0472">Membrane</keyword>
<dbReference type="EMBL" id="BDQF01000004">
    <property type="protein sequence ID" value="GAW79429.1"/>
    <property type="molecule type" value="Genomic_DNA"/>
</dbReference>
<dbReference type="Proteomes" id="UP000195521">
    <property type="component" value="Unassembled WGS sequence"/>
</dbReference>
<feature type="transmembrane region" description="Helical" evidence="1">
    <location>
        <begin position="218"/>
        <end position="242"/>
    </location>
</feature>
<organism evidence="2 3">
    <name type="scientific">Plasmodium gonderi</name>
    <dbReference type="NCBI Taxonomy" id="77519"/>
    <lineage>
        <taxon>Eukaryota</taxon>
        <taxon>Sar</taxon>
        <taxon>Alveolata</taxon>
        <taxon>Apicomplexa</taxon>
        <taxon>Aconoidasida</taxon>
        <taxon>Haemosporida</taxon>
        <taxon>Plasmodiidae</taxon>
        <taxon>Plasmodium</taxon>
        <taxon>Plasmodium (Plasmodium)</taxon>
    </lineage>
</organism>
<evidence type="ECO:0000256" key="1">
    <source>
        <dbReference type="SAM" id="Phobius"/>
    </source>
</evidence>
<feature type="transmembrane region" description="Helical" evidence="1">
    <location>
        <begin position="307"/>
        <end position="326"/>
    </location>
</feature>
<feature type="transmembrane region" description="Helical" evidence="1">
    <location>
        <begin position="122"/>
        <end position="141"/>
    </location>
</feature>
<sequence length="344" mass="41779">MKTRKHEEDEEGEVPSLCSVSCNYNELVDEINGSEVAYNMNILMKRKHMNEGNLRVENEISVLKYAYEMIQEKSELRKEQMKLTIFSMLRCFDFFNDMLFFLKIFYEHCACRQNKNIEHENLYKIITIWLFFLHIISFFTFHSRKFFIVNMIPEEHNDLFKLFAVFRKIKSIQSTEVNILHFYSRIEKSYIIINKFFEDIPQFILFLLHIWLNGEDTIFFIFFIFYSIFYVALCSFTHVSSYPRLFSVLRSRFAYLPGDSLIEHDAAPTNKFFCLYAWAVFFVWSLLTLTTRRFATAPWILLIHMQFWIFSLMSLIFLLLFLYFHFDDKQNFYLNSYNSFWRQV</sequence>
<dbReference type="GeneID" id="39746140"/>
<proteinExistence type="predicted"/>
<keyword evidence="3" id="KW-1185">Reference proteome</keyword>
<reference evidence="3" key="1">
    <citation type="submission" date="2017-04" db="EMBL/GenBank/DDBJ databases">
        <title>Plasmodium gonderi genome.</title>
        <authorList>
            <person name="Arisue N."/>
            <person name="Honma H."/>
            <person name="Kawai S."/>
            <person name="Tougan T."/>
            <person name="Tanabe K."/>
            <person name="Horii T."/>
        </authorList>
    </citation>
    <scope>NUCLEOTIDE SEQUENCE [LARGE SCALE GENOMIC DNA]</scope>
    <source>
        <strain evidence="3">ATCC 30045</strain>
    </source>
</reference>
<dbReference type="OMA" id="YLNPYYC"/>
<accession>A0A1Y1JA89</accession>
<protein>
    <submittedName>
        <fullName evidence="2">Uncharacterized protein</fullName>
    </submittedName>
</protein>
<feature type="transmembrane region" description="Helical" evidence="1">
    <location>
        <begin position="273"/>
        <end position="295"/>
    </location>
</feature>
<dbReference type="AlphaFoldDB" id="A0A1Y1JA89"/>